<sequence length="305" mass="33255">MSADRRFRLTFIAGEESGELGRFLSGCGISRRTLTAVKYRGGNLYVNGLEKNVRHRLAAGDEVTVVFPPEQPAEGLLPEVGPLAIIYEDEALLILDKPAGQATIPSRDASSGTLANFVAGKFRSEGLPATVHVVTRLDRETSGLVCIAKNRHIHHLMSEKLKAGGMFKRYAAIVPGRFESGHFTIDDPIGRKKGSIIEREVRPDGQPALTEVRVVRTGMPAGRPLNELSVILHTGRTHQIRVHLASIGHPLEGDSLYGGDLSILGRQALHCRELAFDHPLTGKPVRFLSELPEDMRISGLSRGND</sequence>
<dbReference type="OrthoDB" id="9807829at2"/>
<evidence type="ECO:0000256" key="3">
    <source>
        <dbReference type="PIRSR" id="PIRSR606225-1"/>
    </source>
</evidence>
<comment type="catalytic activity">
    <reaction evidence="1 4">
        <text>a uridine in RNA = a pseudouridine in RNA</text>
        <dbReference type="Rhea" id="RHEA:48348"/>
        <dbReference type="Rhea" id="RHEA-COMP:12068"/>
        <dbReference type="Rhea" id="RHEA-COMP:12069"/>
        <dbReference type="ChEBI" id="CHEBI:65314"/>
        <dbReference type="ChEBI" id="CHEBI:65315"/>
    </reaction>
</comment>
<protein>
    <recommendedName>
        <fullName evidence="4">Pseudouridine synthase</fullName>
        <ecNumber evidence="4">5.4.99.-</ecNumber>
    </recommendedName>
</protein>
<comment type="function">
    <text evidence="4">Responsible for synthesis of pseudouridine from uracil.</text>
</comment>
<dbReference type="InterPro" id="IPR006225">
    <property type="entry name" value="PsdUridine_synth_RluC/D"/>
</dbReference>
<proteinExistence type="inferred from homology"/>
<dbReference type="GO" id="GO:0140098">
    <property type="term" value="F:catalytic activity, acting on RNA"/>
    <property type="evidence" value="ECO:0007669"/>
    <property type="project" value="UniProtKB-ARBA"/>
</dbReference>
<name>A0A1U7PLH1_9BACI</name>
<accession>A0A1U7PLH1</accession>
<dbReference type="GO" id="GO:0009982">
    <property type="term" value="F:pseudouridine synthase activity"/>
    <property type="evidence" value="ECO:0007669"/>
    <property type="project" value="InterPro"/>
</dbReference>
<organism evidence="6 7">
    <name type="scientific">Edaphobacillus lindanitolerans</name>
    <dbReference type="NCBI Taxonomy" id="550447"/>
    <lineage>
        <taxon>Bacteria</taxon>
        <taxon>Bacillati</taxon>
        <taxon>Bacillota</taxon>
        <taxon>Bacilli</taxon>
        <taxon>Bacillales</taxon>
        <taxon>Bacillaceae</taxon>
        <taxon>Edaphobacillus</taxon>
    </lineage>
</organism>
<dbReference type="SUPFAM" id="SSF55120">
    <property type="entry name" value="Pseudouridine synthase"/>
    <property type="match status" value="1"/>
</dbReference>
<dbReference type="InterPro" id="IPR020103">
    <property type="entry name" value="PsdUridine_synth_cat_dom_sf"/>
</dbReference>
<dbReference type="EMBL" id="FTPL01000001">
    <property type="protein sequence ID" value="SIT68732.1"/>
    <property type="molecule type" value="Genomic_DNA"/>
</dbReference>
<dbReference type="EC" id="5.4.99.-" evidence="4"/>
<keyword evidence="7" id="KW-1185">Reference proteome</keyword>
<evidence type="ECO:0000313" key="6">
    <source>
        <dbReference type="EMBL" id="SIT68732.1"/>
    </source>
</evidence>
<dbReference type="InterPro" id="IPR050188">
    <property type="entry name" value="RluA_PseudoU_synthase"/>
</dbReference>
<dbReference type="Gene3D" id="3.30.2350.10">
    <property type="entry name" value="Pseudouridine synthase"/>
    <property type="match status" value="1"/>
</dbReference>
<evidence type="ECO:0000256" key="4">
    <source>
        <dbReference type="RuleBase" id="RU362028"/>
    </source>
</evidence>
<gene>
    <name evidence="6" type="ORF">SAMN05428946_0402</name>
</gene>
<evidence type="ECO:0000313" key="7">
    <source>
        <dbReference type="Proteomes" id="UP000187550"/>
    </source>
</evidence>
<evidence type="ECO:0000259" key="5">
    <source>
        <dbReference type="Pfam" id="PF00849"/>
    </source>
</evidence>
<dbReference type="AlphaFoldDB" id="A0A1U7PLH1"/>
<dbReference type="GO" id="GO:0000455">
    <property type="term" value="P:enzyme-directed rRNA pseudouridine synthesis"/>
    <property type="evidence" value="ECO:0007669"/>
    <property type="project" value="TreeGrafter"/>
</dbReference>
<dbReference type="STRING" id="550447.SAMN05428946_0402"/>
<evidence type="ECO:0000256" key="1">
    <source>
        <dbReference type="ARBA" id="ARBA00000073"/>
    </source>
</evidence>
<dbReference type="PANTHER" id="PTHR21600">
    <property type="entry name" value="MITOCHONDRIAL RNA PSEUDOURIDINE SYNTHASE"/>
    <property type="match status" value="1"/>
</dbReference>
<dbReference type="Pfam" id="PF00849">
    <property type="entry name" value="PseudoU_synth_2"/>
    <property type="match status" value="1"/>
</dbReference>
<comment type="similarity">
    <text evidence="2 4">Belongs to the pseudouridine synthase RluA family.</text>
</comment>
<feature type="active site" evidence="3">
    <location>
        <position position="138"/>
    </location>
</feature>
<dbReference type="Proteomes" id="UP000187550">
    <property type="component" value="Unassembled WGS sequence"/>
</dbReference>
<dbReference type="PANTHER" id="PTHR21600:SF35">
    <property type="entry name" value="PSEUDOURIDINE SYNTHASE"/>
    <property type="match status" value="1"/>
</dbReference>
<dbReference type="NCBIfam" id="TIGR00005">
    <property type="entry name" value="rluA_subfam"/>
    <property type="match status" value="1"/>
</dbReference>
<reference evidence="7" key="1">
    <citation type="submission" date="2017-01" db="EMBL/GenBank/DDBJ databases">
        <authorList>
            <person name="Varghese N."/>
            <person name="Submissions S."/>
        </authorList>
    </citation>
    <scope>NUCLEOTIDE SEQUENCE [LARGE SCALE GENOMIC DNA]</scope>
    <source>
        <strain evidence="7">MNA4</strain>
    </source>
</reference>
<dbReference type="InterPro" id="IPR006145">
    <property type="entry name" value="PsdUridine_synth_RsuA/RluA"/>
</dbReference>
<dbReference type="RefSeq" id="WP_076756695.1">
    <property type="nucleotide sequence ID" value="NZ_FTPL01000001.1"/>
</dbReference>
<dbReference type="CDD" id="cd02869">
    <property type="entry name" value="PseudoU_synth_RluA_like"/>
    <property type="match status" value="1"/>
</dbReference>
<dbReference type="GO" id="GO:0003723">
    <property type="term" value="F:RNA binding"/>
    <property type="evidence" value="ECO:0007669"/>
    <property type="project" value="InterPro"/>
</dbReference>
<keyword evidence="4" id="KW-0413">Isomerase</keyword>
<evidence type="ECO:0000256" key="2">
    <source>
        <dbReference type="ARBA" id="ARBA00010876"/>
    </source>
</evidence>
<feature type="domain" description="Pseudouridine synthase RsuA/RluA-like" evidence="5">
    <location>
        <begin position="92"/>
        <end position="246"/>
    </location>
</feature>